<accession>A0A4R0NDU4</accession>
<evidence type="ECO:0000313" key="2">
    <source>
        <dbReference type="Proteomes" id="UP000291117"/>
    </source>
</evidence>
<organism evidence="1 2">
    <name type="scientific">Pedobacter hiemivivus</name>
    <dbReference type="NCBI Taxonomy" id="2530454"/>
    <lineage>
        <taxon>Bacteria</taxon>
        <taxon>Pseudomonadati</taxon>
        <taxon>Bacteroidota</taxon>
        <taxon>Sphingobacteriia</taxon>
        <taxon>Sphingobacteriales</taxon>
        <taxon>Sphingobacteriaceae</taxon>
        <taxon>Pedobacter</taxon>
    </lineage>
</organism>
<dbReference type="OrthoDB" id="769914at2"/>
<dbReference type="EMBL" id="SJSM01000002">
    <property type="protein sequence ID" value="TCC98579.1"/>
    <property type="molecule type" value="Genomic_DNA"/>
</dbReference>
<name>A0A4R0NDU4_9SPHI</name>
<sequence length="73" mass="8325">MKSGNTAGVLRTFPDLKKEDWFIGMEGGDYIYSFEGNYIFITDDIWSFNVIASEPVQELLVEKMSALKKSDHT</sequence>
<proteinExistence type="predicted"/>
<comment type="caution">
    <text evidence="1">The sequence shown here is derived from an EMBL/GenBank/DDBJ whole genome shotgun (WGS) entry which is preliminary data.</text>
</comment>
<evidence type="ECO:0000313" key="1">
    <source>
        <dbReference type="EMBL" id="TCC98579.1"/>
    </source>
</evidence>
<protein>
    <submittedName>
        <fullName evidence="1">Uncharacterized protein</fullName>
    </submittedName>
</protein>
<reference evidence="1 2" key="1">
    <citation type="submission" date="2019-02" db="EMBL/GenBank/DDBJ databases">
        <title>Pedobacter sp. RP-3-8 sp. nov., isolated from Arctic soil.</title>
        <authorList>
            <person name="Dahal R.H."/>
        </authorList>
    </citation>
    <scope>NUCLEOTIDE SEQUENCE [LARGE SCALE GENOMIC DNA]</scope>
    <source>
        <strain evidence="1 2">RP-3-8</strain>
    </source>
</reference>
<dbReference type="RefSeq" id="WP_131607562.1">
    <property type="nucleotide sequence ID" value="NZ_SJSM01000002.1"/>
</dbReference>
<gene>
    <name evidence="1" type="ORF">EZ444_04700</name>
</gene>
<dbReference type="AlphaFoldDB" id="A0A4R0NDU4"/>
<dbReference type="Proteomes" id="UP000291117">
    <property type="component" value="Unassembled WGS sequence"/>
</dbReference>
<keyword evidence="2" id="KW-1185">Reference proteome</keyword>